<dbReference type="Proteomes" id="UP001596044">
    <property type="component" value="Unassembled WGS sequence"/>
</dbReference>
<dbReference type="InterPro" id="IPR014962">
    <property type="entry name" value="YolD"/>
</dbReference>
<comment type="caution">
    <text evidence="1">The sequence shown here is derived from an EMBL/GenBank/DDBJ whole genome shotgun (WGS) entry which is preliminary data.</text>
</comment>
<reference evidence="2" key="1">
    <citation type="journal article" date="2019" name="Int. J. Syst. Evol. Microbiol.">
        <title>The Global Catalogue of Microorganisms (GCM) 10K type strain sequencing project: providing services to taxonomists for standard genome sequencing and annotation.</title>
        <authorList>
            <consortium name="The Broad Institute Genomics Platform"/>
            <consortium name="The Broad Institute Genome Sequencing Center for Infectious Disease"/>
            <person name="Wu L."/>
            <person name="Ma J."/>
        </authorList>
    </citation>
    <scope>NUCLEOTIDE SEQUENCE [LARGE SCALE GENOMIC DNA]</scope>
    <source>
        <strain evidence="2">KACC 11904</strain>
    </source>
</reference>
<dbReference type="Pfam" id="PF08863">
    <property type="entry name" value="YolD"/>
    <property type="match status" value="1"/>
</dbReference>
<evidence type="ECO:0000313" key="2">
    <source>
        <dbReference type="Proteomes" id="UP001596044"/>
    </source>
</evidence>
<proteinExistence type="predicted"/>
<sequence>MTGQRENNKIAKVMSEALLSQQFVLVKIYNEAGDQQMTGLITKIDQESRKVKLSHDQGIDWIPIGDILVMELISE</sequence>
<gene>
    <name evidence="1" type="ORF">ACFPOG_11645</name>
</gene>
<keyword evidence="2" id="KW-1185">Reference proteome</keyword>
<dbReference type="RefSeq" id="WP_270878760.1">
    <property type="nucleotide sequence ID" value="NZ_JAQFVF010000021.1"/>
</dbReference>
<evidence type="ECO:0000313" key="1">
    <source>
        <dbReference type="EMBL" id="MFC5448922.1"/>
    </source>
</evidence>
<organism evidence="1 2">
    <name type="scientific">Paenibacillus aestuarii</name>
    <dbReference type="NCBI Taxonomy" id="516965"/>
    <lineage>
        <taxon>Bacteria</taxon>
        <taxon>Bacillati</taxon>
        <taxon>Bacillota</taxon>
        <taxon>Bacilli</taxon>
        <taxon>Bacillales</taxon>
        <taxon>Paenibacillaceae</taxon>
        <taxon>Paenibacillus</taxon>
    </lineage>
</organism>
<name>A0ABW0K8A4_9BACL</name>
<accession>A0ABW0K8A4</accession>
<dbReference type="EMBL" id="JBHSMJ010000012">
    <property type="protein sequence ID" value="MFC5448922.1"/>
    <property type="molecule type" value="Genomic_DNA"/>
</dbReference>
<protein>
    <submittedName>
        <fullName evidence="1">YolD-like family protein</fullName>
    </submittedName>
</protein>